<proteinExistence type="predicted"/>
<keyword evidence="2" id="KW-1185">Reference proteome</keyword>
<dbReference type="HOGENOM" id="CLU_2628645_0_0_1"/>
<dbReference type="OrthoDB" id="4951845at2759"/>
<reference evidence="1 2" key="1">
    <citation type="submission" date="2014-04" db="EMBL/GenBank/DDBJ databases">
        <authorList>
            <consortium name="DOE Joint Genome Institute"/>
            <person name="Kuo A."/>
            <person name="Kohler A."/>
            <person name="Costa M.D."/>
            <person name="Nagy L.G."/>
            <person name="Floudas D."/>
            <person name="Copeland A."/>
            <person name="Barry K.W."/>
            <person name="Cichocki N."/>
            <person name="Veneault-Fourrey C."/>
            <person name="LaButti K."/>
            <person name="Lindquist E.A."/>
            <person name="Lipzen A."/>
            <person name="Lundell T."/>
            <person name="Morin E."/>
            <person name="Murat C."/>
            <person name="Sun H."/>
            <person name="Tunlid A."/>
            <person name="Henrissat B."/>
            <person name="Grigoriev I.V."/>
            <person name="Hibbett D.S."/>
            <person name="Martin F."/>
            <person name="Nordberg H.P."/>
            <person name="Cantor M.N."/>
            <person name="Hua S.X."/>
        </authorList>
    </citation>
    <scope>NUCLEOTIDE SEQUENCE [LARGE SCALE GENOMIC DNA]</scope>
    <source>
        <strain evidence="1 2">441</strain>
    </source>
</reference>
<evidence type="ECO:0000313" key="2">
    <source>
        <dbReference type="Proteomes" id="UP000054018"/>
    </source>
</evidence>
<dbReference type="Proteomes" id="UP000054018">
    <property type="component" value="Unassembled WGS sequence"/>
</dbReference>
<dbReference type="EMBL" id="KN833702">
    <property type="protein sequence ID" value="KIK26309.1"/>
    <property type="molecule type" value="Genomic_DNA"/>
</dbReference>
<dbReference type="AlphaFoldDB" id="A0A0C9ZK33"/>
<dbReference type="STRING" id="765257.A0A0C9ZK33"/>
<name>A0A0C9ZK33_9AGAM</name>
<evidence type="ECO:0000313" key="1">
    <source>
        <dbReference type="EMBL" id="KIK26309.1"/>
    </source>
</evidence>
<sequence>MDGEYPDIAPRMKEIGARKNKLADDGVMYTLPVLSDAHTNALITDSREVAEYLGTTYSEKPNFSKGLILVFDAAVFDL</sequence>
<reference evidence="2" key="2">
    <citation type="submission" date="2015-01" db="EMBL/GenBank/DDBJ databases">
        <title>Evolutionary Origins and Diversification of the Mycorrhizal Mutualists.</title>
        <authorList>
            <consortium name="DOE Joint Genome Institute"/>
            <consortium name="Mycorrhizal Genomics Consortium"/>
            <person name="Kohler A."/>
            <person name="Kuo A."/>
            <person name="Nagy L.G."/>
            <person name="Floudas D."/>
            <person name="Copeland A."/>
            <person name="Barry K.W."/>
            <person name="Cichocki N."/>
            <person name="Veneault-Fourrey C."/>
            <person name="LaButti K."/>
            <person name="Lindquist E.A."/>
            <person name="Lipzen A."/>
            <person name="Lundell T."/>
            <person name="Morin E."/>
            <person name="Murat C."/>
            <person name="Riley R."/>
            <person name="Ohm R."/>
            <person name="Sun H."/>
            <person name="Tunlid A."/>
            <person name="Henrissat B."/>
            <person name="Grigoriev I.V."/>
            <person name="Hibbett D.S."/>
            <person name="Martin F."/>
        </authorList>
    </citation>
    <scope>NUCLEOTIDE SEQUENCE [LARGE SCALE GENOMIC DNA]</scope>
    <source>
        <strain evidence="2">441</strain>
    </source>
</reference>
<accession>A0A0C9ZK33</accession>
<gene>
    <name evidence="1" type="ORF">PISMIDRAFT_676107</name>
</gene>
<evidence type="ECO:0008006" key="3">
    <source>
        <dbReference type="Google" id="ProtNLM"/>
    </source>
</evidence>
<feature type="non-terminal residue" evidence="1">
    <location>
        <position position="78"/>
    </location>
</feature>
<organism evidence="1 2">
    <name type="scientific">Pisolithus microcarpus 441</name>
    <dbReference type="NCBI Taxonomy" id="765257"/>
    <lineage>
        <taxon>Eukaryota</taxon>
        <taxon>Fungi</taxon>
        <taxon>Dikarya</taxon>
        <taxon>Basidiomycota</taxon>
        <taxon>Agaricomycotina</taxon>
        <taxon>Agaricomycetes</taxon>
        <taxon>Agaricomycetidae</taxon>
        <taxon>Boletales</taxon>
        <taxon>Sclerodermatineae</taxon>
        <taxon>Pisolithaceae</taxon>
        <taxon>Pisolithus</taxon>
    </lineage>
</organism>
<dbReference type="Gene3D" id="3.40.30.10">
    <property type="entry name" value="Glutaredoxin"/>
    <property type="match status" value="1"/>
</dbReference>
<protein>
    <recommendedName>
        <fullName evidence="3">GST N-terminal domain-containing protein</fullName>
    </recommendedName>
</protein>